<dbReference type="OrthoDB" id="28070at10239"/>
<accession>A0A0G2SSP1</accession>
<keyword evidence="2" id="KW-1185">Reference proteome</keyword>
<dbReference type="GeneID" id="26622894"/>
<protein>
    <submittedName>
        <fullName evidence="1">Uncharacterized protein</fullName>
    </submittedName>
</protein>
<dbReference type="RefSeq" id="YP_009195513.1">
    <property type="nucleotide sequence ID" value="NC_028762.1"/>
</dbReference>
<dbReference type="Proteomes" id="UP000202749">
    <property type="component" value="Segment"/>
</dbReference>
<name>A0A0G2SSP1_9CAUD</name>
<reference evidence="1 2" key="1">
    <citation type="submission" date="2015-03" db="EMBL/GenBank/DDBJ databases">
        <authorList>
            <person name="Melo L.D.R."/>
            <person name="Veiga P."/>
            <person name="Cerca N."/>
            <person name="Kropinski A.M."/>
            <person name="Azeredo J."/>
            <person name="Almeida C."/>
            <person name="Sillankorva S."/>
        </authorList>
    </citation>
    <scope>NUCLEOTIDE SEQUENCE [LARGE SCALE GENOMIC DNA]</scope>
</reference>
<sequence>MKYLLACLIFFSSYSFSWYEVPGYINPKLYGISGSLIENAGLKKSNIEIVWQPKKRIFGATFYSLIDKSDSISIPNGKFFVSGCNRVVHGDLLGPQFIINKYEVTKLARLFRVCNGEIVVNIIDNVGQYGTYRIDGHDKMKFKELK</sequence>
<organism evidence="1 2">
    <name type="scientific">Proteus phage vB_PmiM_Pm5461</name>
    <dbReference type="NCBI Taxonomy" id="1636250"/>
    <lineage>
        <taxon>Viruses</taxon>
        <taxon>Duplodnaviria</taxon>
        <taxon>Heunggongvirae</taxon>
        <taxon>Uroviricota</taxon>
        <taxon>Caudoviricetes</taxon>
        <taxon>Pantevenvirales</taxon>
        <taxon>Straboviridae</taxon>
        <taxon>Bragavirus</taxon>
        <taxon>Bragavirus pm5461</taxon>
    </lineage>
</organism>
<proteinExistence type="predicted"/>
<gene>
    <name evidence="1" type="ORF">Pm5461_092</name>
</gene>
<dbReference type="KEGG" id="vg:26622894"/>
<evidence type="ECO:0000313" key="1">
    <source>
        <dbReference type="EMBL" id="AKA61957.1"/>
    </source>
</evidence>
<dbReference type="EMBL" id="KP890823">
    <property type="protein sequence ID" value="AKA61957.1"/>
    <property type="molecule type" value="Genomic_DNA"/>
</dbReference>
<evidence type="ECO:0000313" key="2">
    <source>
        <dbReference type="Proteomes" id="UP000202749"/>
    </source>
</evidence>